<name>A0A918IVD8_9ACTN</name>
<dbReference type="InterPro" id="IPR025161">
    <property type="entry name" value="IS402-like_dom"/>
</dbReference>
<dbReference type="InterPro" id="IPR052909">
    <property type="entry name" value="Transposase_6_like"/>
</dbReference>
<evidence type="ECO:0000313" key="2">
    <source>
        <dbReference type="EMBL" id="GGW32235.1"/>
    </source>
</evidence>
<dbReference type="PANTHER" id="PTHR46637:SF1">
    <property type="entry name" value="BLL5188 PROTEIN"/>
    <property type="match status" value="1"/>
</dbReference>
<dbReference type="PANTHER" id="PTHR46637">
    <property type="entry name" value="TIS1421-TRANSPOSASE PROTEIN A"/>
    <property type="match status" value="1"/>
</dbReference>
<gene>
    <name evidence="2" type="ORF">GCM10010503_05000</name>
</gene>
<evidence type="ECO:0000313" key="3">
    <source>
        <dbReference type="Proteomes" id="UP000620224"/>
    </source>
</evidence>
<protein>
    <recommendedName>
        <fullName evidence="1">Insertion element IS402-like domain-containing protein</fullName>
    </recommendedName>
</protein>
<sequence>MEYELARRLVPDEMWAVAEPLLPGFTGRRQGGGTAPLNDRRTFTAVVYVLTSGCTWRQLPPWFGVSAATAHRRFAAWTRTSLWIRLEAAAAGHADEPWINVVVTAALRRAAAWAAPGPS</sequence>
<dbReference type="RefSeq" id="WP_190013012.1">
    <property type="nucleotide sequence ID" value="NZ_BMUE01000001.1"/>
</dbReference>
<proteinExistence type="predicted"/>
<dbReference type="AlphaFoldDB" id="A0A918IVD8"/>
<feature type="domain" description="Insertion element IS402-like" evidence="1">
    <location>
        <begin position="11"/>
        <end position="86"/>
    </location>
</feature>
<reference evidence="2" key="2">
    <citation type="submission" date="2020-09" db="EMBL/GenBank/DDBJ databases">
        <authorList>
            <person name="Sun Q."/>
            <person name="Ohkuma M."/>
        </authorList>
    </citation>
    <scope>NUCLEOTIDE SEQUENCE</scope>
    <source>
        <strain evidence="2">JCM 4490</strain>
    </source>
</reference>
<reference evidence="2" key="1">
    <citation type="journal article" date="2014" name="Int. J. Syst. Evol. Microbiol.">
        <title>Complete genome sequence of Corynebacterium casei LMG S-19264T (=DSM 44701T), isolated from a smear-ripened cheese.</title>
        <authorList>
            <consortium name="US DOE Joint Genome Institute (JGI-PGF)"/>
            <person name="Walter F."/>
            <person name="Albersmeier A."/>
            <person name="Kalinowski J."/>
            <person name="Ruckert C."/>
        </authorList>
    </citation>
    <scope>NUCLEOTIDE SEQUENCE</scope>
    <source>
        <strain evidence="2">JCM 4490</strain>
    </source>
</reference>
<dbReference type="Pfam" id="PF13340">
    <property type="entry name" value="DUF4096"/>
    <property type="match status" value="1"/>
</dbReference>
<dbReference type="EMBL" id="BMUE01000001">
    <property type="protein sequence ID" value="GGW32235.1"/>
    <property type="molecule type" value="Genomic_DNA"/>
</dbReference>
<accession>A0A918IVD8</accession>
<comment type="caution">
    <text evidence="2">The sequence shown here is derived from an EMBL/GenBank/DDBJ whole genome shotgun (WGS) entry which is preliminary data.</text>
</comment>
<dbReference type="Proteomes" id="UP000620224">
    <property type="component" value="Unassembled WGS sequence"/>
</dbReference>
<organism evidence="2 3">
    <name type="scientific">Streptomyces lucensis JCM 4490</name>
    <dbReference type="NCBI Taxonomy" id="1306176"/>
    <lineage>
        <taxon>Bacteria</taxon>
        <taxon>Bacillati</taxon>
        <taxon>Actinomycetota</taxon>
        <taxon>Actinomycetes</taxon>
        <taxon>Kitasatosporales</taxon>
        <taxon>Streptomycetaceae</taxon>
        <taxon>Streptomyces</taxon>
    </lineage>
</organism>
<evidence type="ECO:0000259" key="1">
    <source>
        <dbReference type="Pfam" id="PF13340"/>
    </source>
</evidence>
<keyword evidence="3" id="KW-1185">Reference proteome</keyword>